<dbReference type="Pfam" id="PF07813">
    <property type="entry name" value="LTXXQ"/>
    <property type="match status" value="1"/>
</dbReference>
<keyword evidence="2" id="KW-0732">Signal</keyword>
<name>A0ABU9B3J3_9BURK</name>
<feature type="region of interest" description="Disordered" evidence="1">
    <location>
        <begin position="70"/>
        <end position="118"/>
    </location>
</feature>
<sequence length="193" mass="20874">MSSTSSLTRLAAALTAAVALSTALPALADHGRGGPDRMQPPTAAQVAERLSTLKYALRITPAQEGAWSAYESQLRKQQTEHEARMKALQERRAKGERPSATERDQWRAQAEADRSARQKAHDALYAALNAEQKRVADLVLRPHGDGARDARGDRDGRGHDRHDRRGDRDERGGRDGFGRPAAPASAPGAAASR</sequence>
<evidence type="ECO:0000313" key="3">
    <source>
        <dbReference type="EMBL" id="MEK8024442.1"/>
    </source>
</evidence>
<comment type="caution">
    <text evidence="3">The sequence shown here is derived from an EMBL/GenBank/DDBJ whole genome shotgun (WGS) entry which is preliminary data.</text>
</comment>
<gene>
    <name evidence="3" type="ORF">AACH11_00470</name>
</gene>
<feature type="chain" id="PRO_5045806134" evidence="2">
    <location>
        <begin position="29"/>
        <end position="193"/>
    </location>
</feature>
<feature type="compositionally biased region" description="Basic and acidic residues" evidence="1">
    <location>
        <begin position="137"/>
        <end position="177"/>
    </location>
</feature>
<feature type="compositionally biased region" description="Low complexity" evidence="1">
    <location>
        <begin position="178"/>
        <end position="193"/>
    </location>
</feature>
<keyword evidence="4" id="KW-1185">Reference proteome</keyword>
<dbReference type="Proteomes" id="UP001368500">
    <property type="component" value="Unassembled WGS sequence"/>
</dbReference>
<accession>A0ABU9B3J3</accession>
<reference evidence="3 4" key="1">
    <citation type="submission" date="2024-04" db="EMBL/GenBank/DDBJ databases">
        <title>Novel species of the genus Ideonella isolated from streams.</title>
        <authorList>
            <person name="Lu H."/>
        </authorList>
    </citation>
    <scope>NUCLEOTIDE SEQUENCE [LARGE SCALE GENOMIC DNA]</scope>
    <source>
        <strain evidence="3 4">BYS139W</strain>
    </source>
</reference>
<evidence type="ECO:0000256" key="2">
    <source>
        <dbReference type="SAM" id="SignalP"/>
    </source>
</evidence>
<evidence type="ECO:0000313" key="4">
    <source>
        <dbReference type="Proteomes" id="UP001368500"/>
    </source>
</evidence>
<organism evidence="3 4">
    <name type="scientific">Pseudaquabacterium rugosum</name>
    <dbReference type="NCBI Taxonomy" id="2984194"/>
    <lineage>
        <taxon>Bacteria</taxon>
        <taxon>Pseudomonadati</taxon>
        <taxon>Pseudomonadota</taxon>
        <taxon>Betaproteobacteria</taxon>
        <taxon>Burkholderiales</taxon>
        <taxon>Sphaerotilaceae</taxon>
        <taxon>Pseudaquabacterium</taxon>
    </lineage>
</organism>
<feature type="signal peptide" evidence="2">
    <location>
        <begin position="1"/>
        <end position="28"/>
    </location>
</feature>
<feature type="compositionally biased region" description="Basic and acidic residues" evidence="1">
    <location>
        <begin position="73"/>
        <end position="118"/>
    </location>
</feature>
<protein>
    <submittedName>
        <fullName evidence="3">Spy/CpxP family protein refolding chaperone</fullName>
    </submittedName>
</protein>
<dbReference type="EMBL" id="JBBUTF010000001">
    <property type="protein sequence ID" value="MEK8024442.1"/>
    <property type="molecule type" value="Genomic_DNA"/>
</dbReference>
<dbReference type="InterPro" id="IPR012899">
    <property type="entry name" value="LTXXQ"/>
</dbReference>
<feature type="region of interest" description="Disordered" evidence="1">
    <location>
        <begin position="137"/>
        <end position="193"/>
    </location>
</feature>
<proteinExistence type="predicted"/>
<dbReference type="RefSeq" id="WP_341372226.1">
    <property type="nucleotide sequence ID" value="NZ_JBBUTF010000001.1"/>
</dbReference>
<evidence type="ECO:0000256" key="1">
    <source>
        <dbReference type="SAM" id="MobiDB-lite"/>
    </source>
</evidence>